<comment type="caution">
    <text evidence="1">The sequence shown here is derived from an EMBL/GenBank/DDBJ whole genome shotgun (WGS) entry which is preliminary data.</text>
</comment>
<sequence length="115" mass="12547">MRIGGRDVVFNESFLATKDELVEFDILVAGQKLPIEITFVEGKDADPVSWTVVQGTLKMTFSGLAKRGALMSSLSKPYKIGVINGITFGFNFACSVSGNIYQVHFIVMSGGEYDE</sequence>
<evidence type="ECO:0000313" key="1">
    <source>
        <dbReference type="EMBL" id="MBZ6067943.1"/>
    </source>
</evidence>
<dbReference type="EMBL" id="JAIRBT010000030">
    <property type="protein sequence ID" value="MBZ6067943.1"/>
    <property type="molecule type" value="Genomic_DNA"/>
</dbReference>
<reference evidence="1 2" key="1">
    <citation type="submission" date="2021-09" db="EMBL/GenBank/DDBJ databases">
        <title>Aeromonas schubertii isolated from Asian sea bass.</title>
        <authorList>
            <person name="Pinpimai K."/>
        </authorList>
    </citation>
    <scope>NUCLEOTIDE SEQUENCE [LARGE SCALE GENOMIC DNA]</scope>
    <source>
        <strain evidence="1 2">CHULA2021a</strain>
    </source>
</reference>
<keyword evidence="2" id="KW-1185">Reference proteome</keyword>
<protein>
    <submittedName>
        <fullName evidence="1">Uncharacterized protein</fullName>
    </submittedName>
</protein>
<name>A0ABS7VEY0_9GAMM</name>
<accession>A0ABS7VEY0</accession>
<proteinExistence type="predicted"/>
<organism evidence="1 2">
    <name type="scientific">Aeromonas schubertii</name>
    <dbReference type="NCBI Taxonomy" id="652"/>
    <lineage>
        <taxon>Bacteria</taxon>
        <taxon>Pseudomonadati</taxon>
        <taxon>Pseudomonadota</taxon>
        <taxon>Gammaproteobacteria</taxon>
        <taxon>Aeromonadales</taxon>
        <taxon>Aeromonadaceae</taxon>
        <taxon>Aeromonas</taxon>
    </lineage>
</organism>
<dbReference type="Proteomes" id="UP000774958">
    <property type="component" value="Unassembled WGS sequence"/>
</dbReference>
<dbReference type="RefSeq" id="WP_224163533.1">
    <property type="nucleotide sequence ID" value="NZ_JAIRBT010000030.1"/>
</dbReference>
<evidence type="ECO:0000313" key="2">
    <source>
        <dbReference type="Proteomes" id="UP000774958"/>
    </source>
</evidence>
<gene>
    <name evidence="1" type="ORF">LA374_17260</name>
</gene>